<sequence length="244" mass="27999">MQAFGKFSTNFDIEYISEQYIYIPQADEIMDVEQLEKMLQKKRKTVAGTIFLYNPTLSPVGYNNNSKLASQGYLFDGKYCELNFDKNCNLFASSIKDGYRGKLIEIKYLFNLNKADIEPTPILEEFDADLDKYTSNQLTRYDKELNYHDYLNIRLSGKFVFFGSGNKFDRHHKNIIAYARNIAAQAAKLGKEISFIYDNNHDATESQELAYFIPPVATGKLKEVRANAFKKAFSSYPPSIVKIG</sequence>
<keyword evidence="2" id="KW-1185">Reference proteome</keyword>
<dbReference type="Proteomes" id="UP000326061">
    <property type="component" value="Chromosome"/>
</dbReference>
<accession>A0AAJ4A3B6</accession>
<proteinExistence type="predicted"/>
<dbReference type="EMBL" id="CP041166">
    <property type="protein sequence ID" value="QFR43169.1"/>
    <property type="molecule type" value="Genomic_DNA"/>
</dbReference>
<name>A0AAJ4A3B6_9BACT</name>
<dbReference type="RefSeq" id="WP_152299232.1">
    <property type="nucleotide sequence ID" value="NZ_CP041166.1"/>
</dbReference>
<evidence type="ECO:0000313" key="2">
    <source>
        <dbReference type="Proteomes" id="UP000326061"/>
    </source>
</evidence>
<dbReference type="KEGG" id="suln:FJR47_04320"/>
<reference evidence="2" key="1">
    <citation type="submission" date="2019-06" db="EMBL/GenBank/DDBJ databases">
        <title>Sulfurimonas gotlandica sp. nov., a chemoautotrophic and psychrotolerant epsilonproteobacterium isolated from a pelagic redoxcline, and an emended description of the genus Sulfurimonas.</title>
        <authorList>
            <person name="Wang S."/>
            <person name="Jiang L."/>
            <person name="Shao Z."/>
        </authorList>
    </citation>
    <scope>NUCLEOTIDE SEQUENCE [LARGE SCALE GENOMIC DNA]</scope>
    <source>
        <strain evidence="2">1-1N</strain>
    </source>
</reference>
<dbReference type="AlphaFoldDB" id="A0AAJ4A3B6"/>
<protein>
    <submittedName>
        <fullName evidence="1">Uncharacterized protein</fullName>
    </submittedName>
</protein>
<organism evidence="1 2">
    <name type="scientific">Sulfurimonas xiamenensis</name>
    <dbReference type="NCBI Taxonomy" id="2590021"/>
    <lineage>
        <taxon>Bacteria</taxon>
        <taxon>Pseudomonadati</taxon>
        <taxon>Campylobacterota</taxon>
        <taxon>Epsilonproteobacteria</taxon>
        <taxon>Campylobacterales</taxon>
        <taxon>Sulfurimonadaceae</taxon>
        <taxon>Sulfurimonas</taxon>
    </lineage>
</organism>
<evidence type="ECO:0000313" key="1">
    <source>
        <dbReference type="EMBL" id="QFR43169.1"/>
    </source>
</evidence>
<gene>
    <name evidence="1" type="ORF">FJR47_04320</name>
</gene>